<dbReference type="InterPro" id="IPR012337">
    <property type="entry name" value="RNaseH-like_sf"/>
</dbReference>
<sequence>MRLITIYTDGGYDPKTHIGSWAFVAEADESLLSNRSAQQQESFSLSGSVLQTQQLEAPSLQMEVRAVVEALTWLDCENRHQTILIVSDSKIVVDAINHDLQFWSENDWQKKKNRTLKCVAMWQALWQLLGQIPNPVKAKWVKGHANHPMNERVDSLATQARQAVCSPGLSSYE</sequence>
<dbReference type="SUPFAM" id="SSF53098">
    <property type="entry name" value="Ribonuclease H-like"/>
    <property type="match status" value="1"/>
</dbReference>
<dbReference type="GO" id="GO:0004523">
    <property type="term" value="F:RNA-DNA hybrid ribonuclease activity"/>
    <property type="evidence" value="ECO:0007669"/>
    <property type="project" value="InterPro"/>
</dbReference>
<dbReference type="GO" id="GO:0003676">
    <property type="term" value="F:nucleic acid binding"/>
    <property type="evidence" value="ECO:0007669"/>
    <property type="project" value="InterPro"/>
</dbReference>
<dbReference type="EMBL" id="AP021888">
    <property type="protein sequence ID" value="BBP44476.1"/>
    <property type="molecule type" value="Genomic_DNA"/>
</dbReference>
<dbReference type="Gene3D" id="3.30.420.10">
    <property type="entry name" value="Ribonuclease H-like superfamily/Ribonuclease H"/>
    <property type="match status" value="1"/>
</dbReference>
<evidence type="ECO:0000313" key="2">
    <source>
        <dbReference type="EMBL" id="BBP44476.1"/>
    </source>
</evidence>
<dbReference type="Pfam" id="PF00075">
    <property type="entry name" value="RNase_H"/>
    <property type="match status" value="1"/>
</dbReference>
<evidence type="ECO:0000313" key="3">
    <source>
        <dbReference type="Proteomes" id="UP000501466"/>
    </source>
</evidence>
<proteinExistence type="predicted"/>
<reference evidence="3" key="1">
    <citation type="submission" date="2019-11" db="EMBL/GenBank/DDBJ databases">
        <title>Isolation and characterization of two novel species in the genus Thiomicrorhabdus.</title>
        <authorList>
            <person name="Mochizuki J."/>
            <person name="Kojima H."/>
            <person name="Fukui M."/>
        </authorList>
    </citation>
    <scope>NUCLEOTIDE SEQUENCE [LARGE SCALE GENOMIC DNA]</scope>
    <source>
        <strain evidence="3">AkT22</strain>
    </source>
</reference>
<protein>
    <recommendedName>
        <fullName evidence="1">RNase H type-1 domain-containing protein</fullName>
    </recommendedName>
</protein>
<dbReference type="InterPro" id="IPR036397">
    <property type="entry name" value="RNaseH_sf"/>
</dbReference>
<dbReference type="Proteomes" id="UP000501466">
    <property type="component" value="Chromosome"/>
</dbReference>
<dbReference type="InterPro" id="IPR002156">
    <property type="entry name" value="RNaseH_domain"/>
</dbReference>
<dbReference type="PROSITE" id="PS50879">
    <property type="entry name" value="RNASE_H_1"/>
    <property type="match status" value="1"/>
</dbReference>
<dbReference type="RefSeq" id="WP_173292189.1">
    <property type="nucleotide sequence ID" value="NZ_AP021888.1"/>
</dbReference>
<feature type="domain" description="RNase H type-1" evidence="1">
    <location>
        <begin position="1"/>
        <end position="162"/>
    </location>
</feature>
<name>A0A6F8PQW4_9GAMM</name>
<evidence type="ECO:0000259" key="1">
    <source>
        <dbReference type="PROSITE" id="PS50879"/>
    </source>
</evidence>
<gene>
    <name evidence="2" type="ORF">THMIRHAT_22220</name>
</gene>
<dbReference type="AlphaFoldDB" id="A0A6F8PQW4"/>
<dbReference type="KEGG" id="tzo:THMIRHAT_22220"/>
<accession>A0A6F8PQW4</accession>
<organism evidence="2 3">
    <name type="scientific">Thiosulfativibrio zosterae</name>
    <dbReference type="NCBI Taxonomy" id="2675053"/>
    <lineage>
        <taxon>Bacteria</taxon>
        <taxon>Pseudomonadati</taxon>
        <taxon>Pseudomonadota</taxon>
        <taxon>Gammaproteobacteria</taxon>
        <taxon>Thiotrichales</taxon>
        <taxon>Piscirickettsiaceae</taxon>
        <taxon>Thiosulfativibrio</taxon>
    </lineage>
</organism>
<keyword evidence="3" id="KW-1185">Reference proteome</keyword>